<reference evidence="7 8" key="1">
    <citation type="submission" date="2017-12" db="EMBL/GenBank/DDBJ databases">
        <title>Phylogenetic diversity of female urinary microbiome.</title>
        <authorList>
            <person name="Thomas-White K."/>
            <person name="Wolfe A.J."/>
        </authorList>
    </citation>
    <scope>NUCLEOTIDE SEQUENCE [LARGE SCALE GENOMIC DNA]</scope>
    <source>
        <strain evidence="7 8">UMB0898</strain>
    </source>
</reference>
<feature type="transmembrane region" description="Helical" evidence="6">
    <location>
        <begin position="41"/>
        <end position="62"/>
    </location>
</feature>
<feature type="transmembrane region" description="Helical" evidence="6">
    <location>
        <begin position="82"/>
        <end position="106"/>
    </location>
</feature>
<dbReference type="EMBL" id="PKHE01000001">
    <property type="protein sequence ID" value="PKY90753.1"/>
    <property type="molecule type" value="Genomic_DNA"/>
</dbReference>
<comment type="caution">
    <text evidence="7">The sequence shown here is derived from an EMBL/GenBank/DDBJ whole genome shotgun (WGS) entry which is preliminary data.</text>
</comment>
<evidence type="ECO:0000313" key="8">
    <source>
        <dbReference type="Proteomes" id="UP000234384"/>
    </source>
</evidence>
<name>A0A2I1K531_9LACT</name>
<feature type="transmembrane region" description="Helical" evidence="6">
    <location>
        <begin position="206"/>
        <end position="228"/>
    </location>
</feature>
<feature type="transmembrane region" description="Helical" evidence="6">
    <location>
        <begin position="7"/>
        <end position="29"/>
    </location>
</feature>
<keyword evidence="3 6" id="KW-0812">Transmembrane</keyword>
<dbReference type="Proteomes" id="UP000234384">
    <property type="component" value="Unassembled WGS sequence"/>
</dbReference>
<organism evidence="7 8">
    <name type="scientific">Falseniella ignava</name>
    <dbReference type="NCBI Taxonomy" id="137730"/>
    <lineage>
        <taxon>Bacteria</taxon>
        <taxon>Bacillati</taxon>
        <taxon>Bacillota</taxon>
        <taxon>Bacilli</taxon>
        <taxon>Lactobacillales</taxon>
        <taxon>Aerococcaceae</taxon>
        <taxon>Falseniella</taxon>
    </lineage>
</organism>
<dbReference type="PANTHER" id="PTHR42865:SF8">
    <property type="entry name" value="SERINE_THREONINE TRANSPORTER SSTT"/>
    <property type="match status" value="1"/>
</dbReference>
<dbReference type="InterPro" id="IPR036458">
    <property type="entry name" value="Na:dicarbo_symporter_sf"/>
</dbReference>
<dbReference type="InterPro" id="IPR001991">
    <property type="entry name" value="Na-dicarboxylate_symporter"/>
</dbReference>
<dbReference type="Pfam" id="PF00375">
    <property type="entry name" value="SDF"/>
    <property type="match status" value="1"/>
</dbReference>
<comment type="subcellular location">
    <subcellularLocation>
        <location evidence="1">Membrane</location>
        <topology evidence="1">Multi-pass membrane protein</topology>
    </subcellularLocation>
</comment>
<evidence type="ECO:0000256" key="4">
    <source>
        <dbReference type="ARBA" id="ARBA00022989"/>
    </source>
</evidence>
<dbReference type="OrthoDB" id="9768885at2"/>
<protein>
    <submittedName>
        <fullName evidence="7">Sodium:proton antiporter</fullName>
    </submittedName>
</protein>
<dbReference type="GO" id="GO:0005295">
    <property type="term" value="F:neutral L-amino acid:sodium symporter activity"/>
    <property type="evidence" value="ECO:0007669"/>
    <property type="project" value="TreeGrafter"/>
</dbReference>
<dbReference type="Gene3D" id="1.10.3860.10">
    <property type="entry name" value="Sodium:dicarboxylate symporter"/>
    <property type="match status" value="1"/>
</dbReference>
<keyword evidence="2" id="KW-0813">Transport</keyword>
<evidence type="ECO:0000256" key="1">
    <source>
        <dbReference type="ARBA" id="ARBA00004141"/>
    </source>
</evidence>
<feature type="transmembrane region" description="Helical" evidence="6">
    <location>
        <begin position="312"/>
        <end position="331"/>
    </location>
</feature>
<dbReference type="SUPFAM" id="SSF118215">
    <property type="entry name" value="Proton glutamate symport protein"/>
    <property type="match status" value="1"/>
</dbReference>
<dbReference type="GO" id="GO:0005886">
    <property type="term" value="C:plasma membrane"/>
    <property type="evidence" value="ECO:0007669"/>
    <property type="project" value="TreeGrafter"/>
</dbReference>
<evidence type="ECO:0000256" key="2">
    <source>
        <dbReference type="ARBA" id="ARBA00022448"/>
    </source>
</evidence>
<dbReference type="PANTHER" id="PTHR42865">
    <property type="entry name" value="PROTON/GLUTAMATE-ASPARTATE SYMPORTER"/>
    <property type="match status" value="1"/>
</dbReference>
<evidence type="ECO:0000256" key="6">
    <source>
        <dbReference type="SAM" id="Phobius"/>
    </source>
</evidence>
<gene>
    <name evidence="7" type="ORF">CYJ57_00845</name>
</gene>
<feature type="transmembrane region" description="Helical" evidence="6">
    <location>
        <begin position="343"/>
        <end position="367"/>
    </location>
</feature>
<keyword evidence="5 6" id="KW-0472">Membrane</keyword>
<evidence type="ECO:0000313" key="7">
    <source>
        <dbReference type="EMBL" id="PKY90753.1"/>
    </source>
</evidence>
<dbReference type="AlphaFoldDB" id="A0A2I1K531"/>
<evidence type="ECO:0000256" key="5">
    <source>
        <dbReference type="ARBA" id="ARBA00023136"/>
    </source>
</evidence>
<keyword evidence="4 6" id="KW-1133">Transmembrane helix</keyword>
<evidence type="ECO:0000256" key="3">
    <source>
        <dbReference type="ARBA" id="ARBA00022692"/>
    </source>
</evidence>
<feature type="transmembrane region" description="Helical" evidence="6">
    <location>
        <begin position="126"/>
        <end position="151"/>
    </location>
</feature>
<feature type="transmembrane region" description="Helical" evidence="6">
    <location>
        <begin position="248"/>
        <end position="268"/>
    </location>
</feature>
<dbReference type="RefSeq" id="WP_101953683.1">
    <property type="nucleotide sequence ID" value="NZ_PKHE01000001.1"/>
</dbReference>
<proteinExistence type="predicted"/>
<dbReference type="GO" id="GO:0032329">
    <property type="term" value="P:serine transport"/>
    <property type="evidence" value="ECO:0007669"/>
    <property type="project" value="TreeGrafter"/>
</dbReference>
<sequence length="404" mass="43493">MAKKKKSIGLIPKLILAIVLGAIVGQMTFLPEFILQIPVTFSSIFGNILNFFIPLMIVGFIVKGIADLSDGAGKLLAATTGLSYLSTVIAGVSALLVATIIFPMFIDQGTSFVDTSGSELAPIFEVAIPPMFEVTTAIVFAFIFGICISWLRTERDRYVMYNFFDEFNQTVVVTLEKFIVPMLPFFIFGNFVNLSYAGTFTTILSVFWRVFLIIIALHWVFIILWFVIAGSYTGKNPVTLVKNQIPGYLAAVGLQSSAATIPFSLEIAEKNGVSAKIRDFVIPFCATAHLMGSTITITSCVTAVLMMNGMSYSLTTMIPFIMTLGIAMVAAPGAPGGAIMAALPFLFMVGLDPSGSAATLLVSLYIAQDSFGTATNISGDNAIALIVDKWFSKTVDTAKPERSV</sequence>
<feature type="transmembrane region" description="Helical" evidence="6">
    <location>
        <begin position="280"/>
        <end position="306"/>
    </location>
</feature>
<accession>A0A2I1K531</accession>